<accession>A0ABT2U663</accession>
<sequence length="106" mass="11908">MNSGISLGTRQSRCRCWRDGRGILPDDQQAELWFRRAADAGYNFAQYALGKLLQSQKRTEEAVSWYEKTAAQDNACAAYRLGKLYLEGKDVPKDVPKAVAYLTESA</sequence>
<comment type="caution">
    <text evidence="1">The sequence shown here is derived from an EMBL/GenBank/DDBJ whole genome shotgun (WGS) entry which is preliminary data.</text>
</comment>
<dbReference type="InterPro" id="IPR050767">
    <property type="entry name" value="Sel1_AlgK"/>
</dbReference>
<evidence type="ECO:0000313" key="1">
    <source>
        <dbReference type="EMBL" id="MCU6790108.1"/>
    </source>
</evidence>
<dbReference type="PANTHER" id="PTHR11102:SF160">
    <property type="entry name" value="ERAD-ASSOCIATED E3 UBIQUITIN-PROTEIN LIGASE COMPONENT HRD3"/>
    <property type="match status" value="1"/>
</dbReference>
<dbReference type="EMBL" id="JAOQJE010000015">
    <property type="protein sequence ID" value="MCU6790108.1"/>
    <property type="molecule type" value="Genomic_DNA"/>
</dbReference>
<dbReference type="RefSeq" id="WP_243182368.1">
    <property type="nucleotide sequence ID" value="NZ_JAOQJE010000015.1"/>
</dbReference>
<evidence type="ECO:0000313" key="2">
    <source>
        <dbReference type="Proteomes" id="UP001652397"/>
    </source>
</evidence>
<evidence type="ECO:0008006" key="3">
    <source>
        <dbReference type="Google" id="ProtNLM"/>
    </source>
</evidence>
<protein>
    <recommendedName>
        <fullName evidence="3">Sel1 repeat family protein</fullName>
    </recommendedName>
</protein>
<dbReference type="PANTHER" id="PTHR11102">
    <property type="entry name" value="SEL-1-LIKE PROTEIN"/>
    <property type="match status" value="1"/>
</dbReference>
<gene>
    <name evidence="1" type="ORF">OCV66_13560</name>
</gene>
<dbReference type="InterPro" id="IPR006597">
    <property type="entry name" value="Sel1-like"/>
</dbReference>
<dbReference type="Proteomes" id="UP001652397">
    <property type="component" value="Unassembled WGS sequence"/>
</dbReference>
<keyword evidence="2" id="KW-1185">Reference proteome</keyword>
<dbReference type="SUPFAM" id="SSF81901">
    <property type="entry name" value="HCP-like"/>
    <property type="match status" value="1"/>
</dbReference>
<organism evidence="1 2">
    <name type="scientific">Agathobaculum ammoniilyticum</name>
    <dbReference type="NCBI Taxonomy" id="2981778"/>
    <lineage>
        <taxon>Bacteria</taxon>
        <taxon>Bacillati</taxon>
        <taxon>Bacillota</taxon>
        <taxon>Clostridia</taxon>
        <taxon>Eubacteriales</taxon>
        <taxon>Butyricicoccaceae</taxon>
        <taxon>Agathobaculum</taxon>
    </lineage>
</organism>
<dbReference type="InterPro" id="IPR011990">
    <property type="entry name" value="TPR-like_helical_dom_sf"/>
</dbReference>
<proteinExistence type="predicted"/>
<reference evidence="1 2" key="1">
    <citation type="journal article" date="2021" name="ISME Commun">
        <title>Automated analysis of genomic sequences facilitates high-throughput and comprehensive description of bacteria.</title>
        <authorList>
            <person name="Hitch T.C.A."/>
        </authorList>
    </citation>
    <scope>NUCLEOTIDE SEQUENCE [LARGE SCALE GENOMIC DNA]</scope>
    <source>
        <strain evidence="1 2">Sanger_34</strain>
    </source>
</reference>
<dbReference type="Pfam" id="PF08238">
    <property type="entry name" value="Sel1"/>
    <property type="match status" value="3"/>
</dbReference>
<name>A0ABT2U663_9FIRM</name>
<dbReference type="Gene3D" id="1.25.40.10">
    <property type="entry name" value="Tetratricopeptide repeat domain"/>
    <property type="match status" value="2"/>
</dbReference>
<dbReference type="SMART" id="SM00671">
    <property type="entry name" value="SEL1"/>
    <property type="match status" value="3"/>
</dbReference>